<name>A0A9P6FZB6_9FUNG</name>
<keyword evidence="1" id="KW-0479">Metal-binding</keyword>
<keyword evidence="1" id="KW-0863">Zinc-finger</keyword>
<feature type="region of interest" description="Disordered" evidence="2">
    <location>
        <begin position="208"/>
        <end position="254"/>
    </location>
</feature>
<organism evidence="4 5">
    <name type="scientific">Lunasporangiospora selenospora</name>
    <dbReference type="NCBI Taxonomy" id="979761"/>
    <lineage>
        <taxon>Eukaryota</taxon>
        <taxon>Fungi</taxon>
        <taxon>Fungi incertae sedis</taxon>
        <taxon>Mucoromycota</taxon>
        <taxon>Mortierellomycotina</taxon>
        <taxon>Mortierellomycetes</taxon>
        <taxon>Mortierellales</taxon>
        <taxon>Mortierellaceae</taxon>
        <taxon>Lunasporangiospora</taxon>
    </lineage>
</organism>
<evidence type="ECO:0000313" key="5">
    <source>
        <dbReference type="Proteomes" id="UP000780801"/>
    </source>
</evidence>
<feature type="compositionally biased region" description="Polar residues" evidence="2">
    <location>
        <begin position="208"/>
        <end position="225"/>
    </location>
</feature>
<dbReference type="GO" id="GO:0008270">
    <property type="term" value="F:zinc ion binding"/>
    <property type="evidence" value="ECO:0007669"/>
    <property type="project" value="UniProtKB-KW"/>
</dbReference>
<sequence length="287" mass="29901">MTATLCHNSPRSGTLGSIRYHAYPSPSPSPTSRSYVTVDSFCSLDQPYRPSTTTLCSQTSSTLSFKTNTHLPASPLDALVMALEATAGEMEGVIDQSPPSSPLATSACSTLSDQSDLEAVELRVSSDPENSNNEVDIANTSASVLLSNPSDSKSHSETVAKPKCHTVASLLQHIPSLALSESTAAVVLALASLPPIALPPIMGPIESESCSSHWPTAGGQSSSVVNMPAEPRSNPEYGHRRMSSSSSSSSCSGDSSSCSTSTKAYACSAANCGKRFCQASSLRIHER</sequence>
<comment type="caution">
    <text evidence="4">The sequence shown here is derived from an EMBL/GenBank/DDBJ whole genome shotgun (WGS) entry which is preliminary data.</text>
</comment>
<feature type="compositionally biased region" description="Low complexity" evidence="2">
    <location>
        <begin position="243"/>
        <end position="254"/>
    </location>
</feature>
<keyword evidence="5" id="KW-1185">Reference proteome</keyword>
<evidence type="ECO:0000256" key="2">
    <source>
        <dbReference type="SAM" id="MobiDB-lite"/>
    </source>
</evidence>
<dbReference type="SUPFAM" id="SSF57667">
    <property type="entry name" value="beta-beta-alpha zinc fingers"/>
    <property type="match status" value="1"/>
</dbReference>
<dbReference type="InterPro" id="IPR036236">
    <property type="entry name" value="Znf_C2H2_sf"/>
</dbReference>
<dbReference type="InterPro" id="IPR013087">
    <property type="entry name" value="Znf_C2H2_type"/>
</dbReference>
<evidence type="ECO:0000256" key="1">
    <source>
        <dbReference type="PROSITE-ProRule" id="PRU00042"/>
    </source>
</evidence>
<evidence type="ECO:0000313" key="4">
    <source>
        <dbReference type="EMBL" id="KAF9584353.1"/>
    </source>
</evidence>
<accession>A0A9P6FZB6</accession>
<feature type="domain" description="C2H2-type" evidence="3">
    <location>
        <begin position="265"/>
        <end position="287"/>
    </location>
</feature>
<protein>
    <recommendedName>
        <fullName evidence="3">C2H2-type domain-containing protein</fullName>
    </recommendedName>
</protein>
<dbReference type="PROSITE" id="PS50157">
    <property type="entry name" value="ZINC_FINGER_C2H2_2"/>
    <property type="match status" value="1"/>
</dbReference>
<dbReference type="Gene3D" id="3.30.160.60">
    <property type="entry name" value="Classic Zinc Finger"/>
    <property type="match status" value="1"/>
</dbReference>
<gene>
    <name evidence="4" type="ORF">BGW38_006786</name>
</gene>
<dbReference type="Proteomes" id="UP000780801">
    <property type="component" value="Unassembled WGS sequence"/>
</dbReference>
<reference evidence="4" key="1">
    <citation type="journal article" date="2020" name="Fungal Divers.">
        <title>Resolving the Mortierellaceae phylogeny through synthesis of multi-gene phylogenetics and phylogenomics.</title>
        <authorList>
            <person name="Vandepol N."/>
            <person name="Liber J."/>
            <person name="Desiro A."/>
            <person name="Na H."/>
            <person name="Kennedy M."/>
            <person name="Barry K."/>
            <person name="Grigoriev I.V."/>
            <person name="Miller A.N."/>
            <person name="O'Donnell K."/>
            <person name="Stajich J.E."/>
            <person name="Bonito G."/>
        </authorList>
    </citation>
    <scope>NUCLEOTIDE SEQUENCE</scope>
    <source>
        <strain evidence="4">KOD1015</strain>
    </source>
</reference>
<proteinExistence type="predicted"/>
<keyword evidence="1" id="KW-0862">Zinc</keyword>
<evidence type="ECO:0000259" key="3">
    <source>
        <dbReference type="PROSITE" id="PS50157"/>
    </source>
</evidence>
<dbReference type="AlphaFoldDB" id="A0A9P6FZB6"/>
<dbReference type="EMBL" id="JAABOA010000438">
    <property type="protein sequence ID" value="KAF9584353.1"/>
    <property type="molecule type" value="Genomic_DNA"/>
</dbReference>